<dbReference type="PANTHER" id="PTHR12439:SF42">
    <property type="entry name" value="ENDORIBONUCLEASE-RELATED"/>
    <property type="match status" value="1"/>
</dbReference>
<evidence type="ECO:0000259" key="13">
    <source>
        <dbReference type="PROSITE" id="PS50958"/>
    </source>
</evidence>
<dbReference type="OrthoDB" id="430326at2759"/>
<sequence length="483" mass="54209">MKLTGFLVIFMVFAAVNAQTDPLLSCKHRCLHVYDNTLPCQCNDVCADYGNCCSDFYTEACDQASYSSCAKRCMIVYDWDEDCQCNDQCKQNSNCCPDFDDVGCPYIQSGVTTLQPGTLTPPAMFPDSCAGRCGSKYNRTAECQCDPYCTGFNDCCDDVKTRCSNLFPTEPSPVTTTPPTLLDSCVDRCGDGLDSNFNCQCNSACVTYQDCCADYSSICIPINFDEFVSELWANDVNRIPDQYYAADYQAFKQDYGNQADLAPNNLFTTFDETYIYNQGTFQTFLNLCDNYEPYETIPEDDTASDQIEVEEFLDDIFNTEVMEITTQTLIDAGEISNEADLRAIILEIWFTHYNRKADFDSSGFEHVFCGEFKTASSVNGFHNWVTLYQREKTGDLNYHGWTGQAEPNQLGLQFKWNGAIKSRSSIVLGVSPEFELAVFTACWIINPNAITTFTVTDGSDTYDMSVQAYVQDGKYVGTCYFVV</sequence>
<evidence type="ECO:0000313" key="15">
    <source>
        <dbReference type="EMBL" id="PIK62527.1"/>
    </source>
</evidence>
<evidence type="ECO:0000256" key="6">
    <source>
        <dbReference type="ARBA" id="ARBA00022759"/>
    </source>
</evidence>
<evidence type="ECO:0000256" key="3">
    <source>
        <dbReference type="ARBA" id="ARBA00011245"/>
    </source>
</evidence>
<evidence type="ECO:0000256" key="8">
    <source>
        <dbReference type="ARBA" id="ARBA00022884"/>
    </source>
</evidence>
<keyword evidence="4 12" id="KW-0540">Nuclease</keyword>
<comment type="catalytic activity">
    <reaction evidence="12">
        <text>ribonucleotidyl-uridine-RNA = a 5'-end dephospho-uridine-RNA + a 3'-end 2',3'-cyclophospho-ribonucleotide-RNA</text>
        <dbReference type="Rhea" id="RHEA:67792"/>
        <dbReference type="Rhea" id="RHEA-COMP:10464"/>
        <dbReference type="Rhea" id="RHEA-COMP:17354"/>
        <dbReference type="Rhea" id="RHEA-COMP:17356"/>
        <dbReference type="ChEBI" id="CHEBI:83064"/>
        <dbReference type="ChEBI" id="CHEBI:173117"/>
        <dbReference type="ChEBI" id="CHEBI:173224"/>
    </reaction>
</comment>
<dbReference type="SMART" id="SM00201">
    <property type="entry name" value="SO"/>
    <property type="match status" value="4"/>
</dbReference>
<dbReference type="Proteomes" id="UP000230750">
    <property type="component" value="Unassembled WGS sequence"/>
</dbReference>
<evidence type="ECO:0000256" key="2">
    <source>
        <dbReference type="ARBA" id="ARBA00010168"/>
    </source>
</evidence>
<dbReference type="GO" id="GO:0003723">
    <property type="term" value="F:RNA binding"/>
    <property type="evidence" value="ECO:0007669"/>
    <property type="project" value="UniProtKB-UniRule"/>
</dbReference>
<feature type="signal peptide" evidence="12">
    <location>
        <begin position="1"/>
        <end position="18"/>
    </location>
</feature>
<keyword evidence="6 12" id="KW-0255">Endonuclease</keyword>
<feature type="chain" id="PRO_5026370696" description="Uridylate-specific endoribonuclease" evidence="12">
    <location>
        <begin position="19"/>
        <end position="483"/>
    </location>
</feature>
<feature type="domain" description="SMB" evidence="13">
    <location>
        <begin position="125"/>
        <end position="172"/>
    </location>
</feature>
<dbReference type="GO" id="GO:0016829">
    <property type="term" value="F:lyase activity"/>
    <property type="evidence" value="ECO:0007669"/>
    <property type="project" value="UniProtKB-KW"/>
</dbReference>
<evidence type="ECO:0000256" key="10">
    <source>
        <dbReference type="ARBA" id="ARBA00023211"/>
    </source>
</evidence>
<accession>A0A2G8LQI0</accession>
<evidence type="ECO:0000259" key="14">
    <source>
        <dbReference type="PROSITE" id="PS51959"/>
    </source>
</evidence>
<dbReference type="PROSITE" id="PS00524">
    <property type="entry name" value="SMB_1"/>
    <property type="match status" value="1"/>
</dbReference>
<reference evidence="15 16" key="1">
    <citation type="journal article" date="2017" name="PLoS Biol.">
        <title>The sea cucumber genome provides insights into morphological evolution and visceral regeneration.</title>
        <authorList>
            <person name="Zhang X."/>
            <person name="Sun L."/>
            <person name="Yuan J."/>
            <person name="Sun Y."/>
            <person name="Gao Y."/>
            <person name="Zhang L."/>
            <person name="Li S."/>
            <person name="Dai H."/>
            <person name="Hamel J.F."/>
            <person name="Liu C."/>
            <person name="Yu Y."/>
            <person name="Liu S."/>
            <person name="Lin W."/>
            <person name="Guo K."/>
            <person name="Jin S."/>
            <person name="Xu P."/>
            <person name="Storey K.B."/>
            <person name="Huan P."/>
            <person name="Zhang T."/>
            <person name="Zhou Y."/>
            <person name="Zhang J."/>
            <person name="Lin C."/>
            <person name="Li X."/>
            <person name="Xing L."/>
            <person name="Huo D."/>
            <person name="Sun M."/>
            <person name="Wang L."/>
            <person name="Mercier A."/>
            <person name="Li F."/>
            <person name="Yang H."/>
            <person name="Xiang J."/>
        </authorList>
    </citation>
    <scope>NUCLEOTIDE SEQUENCE [LARGE SCALE GENOMIC DNA]</scope>
    <source>
        <strain evidence="15">Shaxun</strain>
        <tissue evidence="15">Muscle</tissue>
    </source>
</reference>
<feature type="domain" description="EndoU" evidence="14">
    <location>
        <begin position="220"/>
        <end position="483"/>
    </location>
</feature>
<dbReference type="GO" id="GO:0046872">
    <property type="term" value="F:metal ion binding"/>
    <property type="evidence" value="ECO:0007669"/>
    <property type="project" value="UniProtKB-UniRule"/>
</dbReference>
<dbReference type="PANTHER" id="PTHR12439">
    <property type="entry name" value="PLACENTAL PROTEIN 11-RELATED"/>
    <property type="match status" value="1"/>
</dbReference>
<evidence type="ECO:0000313" key="16">
    <source>
        <dbReference type="Proteomes" id="UP000230750"/>
    </source>
</evidence>
<feature type="domain" description="SMB" evidence="13">
    <location>
        <begin position="181"/>
        <end position="223"/>
    </location>
</feature>
<name>A0A2G8LQI0_STIJA</name>
<keyword evidence="8 12" id="KW-0694">RNA-binding</keyword>
<dbReference type="InterPro" id="IPR039787">
    <property type="entry name" value="ENDOU"/>
</dbReference>
<dbReference type="AlphaFoldDB" id="A0A2G8LQI0"/>
<dbReference type="PROSITE" id="PS51959">
    <property type="entry name" value="ENDOU"/>
    <property type="match status" value="1"/>
</dbReference>
<protein>
    <recommendedName>
        <fullName evidence="12">Uridylate-specific endoribonuclease</fullName>
        <ecNumber evidence="12">4.6.1.-</ecNumber>
    </recommendedName>
</protein>
<keyword evidence="16" id="KW-1185">Reference proteome</keyword>
<dbReference type="InterPro" id="IPR001212">
    <property type="entry name" value="Somatomedin_B_dom"/>
</dbReference>
<dbReference type="PROSITE" id="PS50958">
    <property type="entry name" value="SMB_2"/>
    <property type="match status" value="4"/>
</dbReference>
<dbReference type="InterPro" id="IPR036024">
    <property type="entry name" value="Somatomedin_B-like_dom_sf"/>
</dbReference>
<dbReference type="Pfam" id="PF01033">
    <property type="entry name" value="Somatomedin_B"/>
    <property type="match status" value="4"/>
</dbReference>
<evidence type="ECO:0000256" key="11">
    <source>
        <dbReference type="ARBA" id="ARBA00023239"/>
    </source>
</evidence>
<dbReference type="CDD" id="cd21159">
    <property type="entry name" value="XendoU"/>
    <property type="match status" value="1"/>
</dbReference>
<keyword evidence="5 12" id="KW-0479">Metal-binding</keyword>
<organism evidence="15 16">
    <name type="scientific">Stichopus japonicus</name>
    <name type="common">Sea cucumber</name>
    <dbReference type="NCBI Taxonomy" id="307972"/>
    <lineage>
        <taxon>Eukaryota</taxon>
        <taxon>Metazoa</taxon>
        <taxon>Echinodermata</taxon>
        <taxon>Eleutherozoa</taxon>
        <taxon>Echinozoa</taxon>
        <taxon>Holothuroidea</taxon>
        <taxon>Aspidochirotacea</taxon>
        <taxon>Aspidochirotida</taxon>
        <taxon>Stichopodidae</taxon>
        <taxon>Apostichopus</taxon>
    </lineage>
</organism>
<keyword evidence="9" id="KW-1015">Disulfide bond</keyword>
<feature type="domain" description="SMB" evidence="13">
    <location>
        <begin position="22"/>
        <end position="65"/>
    </location>
</feature>
<gene>
    <name evidence="15" type="ORF">BSL78_00533</name>
</gene>
<evidence type="ECO:0000256" key="4">
    <source>
        <dbReference type="ARBA" id="ARBA00022722"/>
    </source>
</evidence>
<keyword evidence="12" id="KW-0732">Signal</keyword>
<dbReference type="GO" id="GO:0016787">
    <property type="term" value="F:hydrolase activity"/>
    <property type="evidence" value="ECO:0007669"/>
    <property type="project" value="UniProtKB-KW"/>
</dbReference>
<feature type="domain" description="SMB" evidence="13">
    <location>
        <begin position="67"/>
        <end position="110"/>
    </location>
</feature>
<dbReference type="Gene3D" id="4.10.410.20">
    <property type="match status" value="4"/>
</dbReference>
<keyword evidence="7 12" id="KW-0378">Hydrolase</keyword>
<keyword evidence="10 12" id="KW-0464">Manganese</keyword>
<comment type="subunit">
    <text evidence="3 12">Monomer.</text>
</comment>
<dbReference type="EC" id="4.6.1.-" evidence="12"/>
<dbReference type="EMBL" id="MRZV01000010">
    <property type="protein sequence ID" value="PIK62527.1"/>
    <property type="molecule type" value="Genomic_DNA"/>
</dbReference>
<comment type="caution">
    <text evidence="15">The sequence shown here is derived from an EMBL/GenBank/DDBJ whole genome shotgun (WGS) entry which is preliminary data.</text>
</comment>
<evidence type="ECO:0000256" key="1">
    <source>
        <dbReference type="ARBA" id="ARBA00001936"/>
    </source>
</evidence>
<dbReference type="GO" id="GO:0004521">
    <property type="term" value="F:RNA endonuclease activity"/>
    <property type="evidence" value="ECO:0007669"/>
    <property type="project" value="UniProtKB-UniRule"/>
</dbReference>
<comment type="similarity">
    <text evidence="2 12">Belongs to the ENDOU family.</text>
</comment>
<evidence type="ECO:0000256" key="12">
    <source>
        <dbReference type="RuleBase" id="RU367085"/>
    </source>
</evidence>
<comment type="cofactor">
    <cofactor evidence="1 12">
        <name>Mn(2+)</name>
        <dbReference type="ChEBI" id="CHEBI:29035"/>
    </cofactor>
</comment>
<dbReference type="InterPro" id="IPR037227">
    <property type="entry name" value="EndoU-like"/>
</dbReference>
<dbReference type="SUPFAM" id="SSF90188">
    <property type="entry name" value="Somatomedin B domain"/>
    <property type="match status" value="4"/>
</dbReference>
<keyword evidence="11" id="KW-0456">Lyase</keyword>
<evidence type="ECO:0000256" key="9">
    <source>
        <dbReference type="ARBA" id="ARBA00023157"/>
    </source>
</evidence>
<dbReference type="SUPFAM" id="SSF142877">
    <property type="entry name" value="EndoU-like"/>
    <property type="match status" value="1"/>
</dbReference>
<dbReference type="InterPro" id="IPR018998">
    <property type="entry name" value="EndoU_C"/>
</dbReference>
<evidence type="ECO:0000256" key="5">
    <source>
        <dbReference type="ARBA" id="ARBA00022723"/>
    </source>
</evidence>
<dbReference type="Pfam" id="PF09412">
    <property type="entry name" value="XendoU"/>
    <property type="match status" value="1"/>
</dbReference>
<evidence type="ECO:0000256" key="7">
    <source>
        <dbReference type="ARBA" id="ARBA00022801"/>
    </source>
</evidence>
<proteinExistence type="inferred from homology"/>